<evidence type="ECO:0000256" key="1">
    <source>
        <dbReference type="SAM" id="MobiDB-lite"/>
    </source>
</evidence>
<dbReference type="AlphaFoldDB" id="A0A3S3Q074"/>
<sequence>MERKRGQKKREKEGKNEEEKEEKNGEDEAAAVAHLAIVAGASVDLQGPSDCGRSLSRYVRTEDRDIQQLRTVHGTFPFRCLSSNLQST</sequence>
<evidence type="ECO:0000313" key="2">
    <source>
        <dbReference type="EMBL" id="RWR76196.1"/>
    </source>
</evidence>
<name>A0A3S3Q074_9MAGN</name>
<feature type="region of interest" description="Disordered" evidence="1">
    <location>
        <begin position="1"/>
        <end position="28"/>
    </location>
</feature>
<reference evidence="2 3" key="1">
    <citation type="journal article" date="2019" name="Nat. Plants">
        <title>Stout camphor tree genome fills gaps in understanding of flowering plant genome evolution.</title>
        <authorList>
            <person name="Chaw S.M."/>
            <person name="Liu Y.C."/>
            <person name="Wu Y.W."/>
            <person name="Wang H.Y."/>
            <person name="Lin C.I."/>
            <person name="Wu C.S."/>
            <person name="Ke H.M."/>
            <person name="Chang L.Y."/>
            <person name="Hsu C.Y."/>
            <person name="Yang H.T."/>
            <person name="Sudianto E."/>
            <person name="Hsu M.H."/>
            <person name="Wu K.P."/>
            <person name="Wang L.N."/>
            <person name="Leebens-Mack J.H."/>
            <person name="Tsai I.J."/>
        </authorList>
    </citation>
    <scope>NUCLEOTIDE SEQUENCE [LARGE SCALE GENOMIC DNA]</scope>
    <source>
        <strain evidence="3">cv. Chaw 1501</strain>
        <tissue evidence="2">Young leaves</tissue>
    </source>
</reference>
<proteinExistence type="predicted"/>
<keyword evidence="3" id="KW-1185">Reference proteome</keyword>
<comment type="caution">
    <text evidence="2">The sequence shown here is derived from an EMBL/GenBank/DDBJ whole genome shotgun (WGS) entry which is preliminary data.</text>
</comment>
<gene>
    <name evidence="2" type="ORF">CKAN_00462200</name>
</gene>
<feature type="compositionally biased region" description="Basic and acidic residues" evidence="1">
    <location>
        <begin position="1"/>
        <end position="23"/>
    </location>
</feature>
<dbReference type="Proteomes" id="UP000283530">
    <property type="component" value="Unassembled WGS sequence"/>
</dbReference>
<protein>
    <submittedName>
        <fullName evidence="2">Uncharacterized protein</fullName>
    </submittedName>
</protein>
<accession>A0A3S3Q074</accession>
<organism evidence="2 3">
    <name type="scientific">Cinnamomum micranthum f. kanehirae</name>
    <dbReference type="NCBI Taxonomy" id="337451"/>
    <lineage>
        <taxon>Eukaryota</taxon>
        <taxon>Viridiplantae</taxon>
        <taxon>Streptophyta</taxon>
        <taxon>Embryophyta</taxon>
        <taxon>Tracheophyta</taxon>
        <taxon>Spermatophyta</taxon>
        <taxon>Magnoliopsida</taxon>
        <taxon>Magnoliidae</taxon>
        <taxon>Laurales</taxon>
        <taxon>Lauraceae</taxon>
        <taxon>Cinnamomum</taxon>
    </lineage>
</organism>
<dbReference type="EMBL" id="QPKB01000002">
    <property type="protein sequence ID" value="RWR76196.1"/>
    <property type="molecule type" value="Genomic_DNA"/>
</dbReference>
<evidence type="ECO:0000313" key="3">
    <source>
        <dbReference type="Proteomes" id="UP000283530"/>
    </source>
</evidence>